<dbReference type="SUPFAM" id="SSF52833">
    <property type="entry name" value="Thioredoxin-like"/>
    <property type="match status" value="1"/>
</dbReference>
<feature type="chain" id="PRO_5040890529" description="DnaJ homolog subfamily C member 16" evidence="8">
    <location>
        <begin position="18"/>
        <end position="750"/>
    </location>
</feature>
<feature type="region of interest" description="Disordered" evidence="7">
    <location>
        <begin position="219"/>
        <end position="244"/>
    </location>
</feature>
<feature type="coiled-coil region" evidence="6">
    <location>
        <begin position="23"/>
        <end position="50"/>
    </location>
</feature>
<feature type="region of interest" description="Disordered" evidence="7">
    <location>
        <begin position="261"/>
        <end position="283"/>
    </location>
</feature>
<evidence type="ECO:0000256" key="8">
    <source>
        <dbReference type="SAM" id="SignalP"/>
    </source>
</evidence>
<dbReference type="CDD" id="cd02961">
    <property type="entry name" value="PDI_a_family"/>
    <property type="match status" value="1"/>
</dbReference>
<dbReference type="PROSITE" id="PS00636">
    <property type="entry name" value="DNAJ_1"/>
    <property type="match status" value="1"/>
</dbReference>
<sequence length="750" mass="81863">MRILLLALLLSHHLVAADPLNSVEKLQSRIKSLEEQLLNCENRNEEVTGRKRAREQAEREAKASVQSCDDFTTCVSCSTTPGCGWCLGERACVPDEAWMCQGEEDHVGNNVGTATCPDAPEDPEPLLVKSPEPPQPPASTGTDTSSFTDTDTDSTNTQPGTGICSASESACQGQKICECSSTFPATPHRCACGDPQADMQGCCNCRCGFCDEICGNSSVDPPPPPLKQDQTSGSSNKDKGMETSSLAREELLRVKMEMELDADGSMKESNPSSNPSGPSEEDIKKCENVKERAQDPSNGLDNPYETLNVTDAATTAEIRRAYRKMTLELHPDKHNKNLCGEEAQKAFTNLVNAHDLLSDPDRRAAFDMFGDGDAKSFSTQWEYEEYGRKNSKNFYMGSRHITNIDEKLWKAMSEQGKKAKSNERTRAHKIWIVEFYAPWCGGCQSFTPTFKSLAQKIAEHEPSEQDDWFGVDIEVGAINCEQNANLCQSEFNIRKYPTIRLISPAHGTQHELERGDVDSMKESAFEISAEWLWLFSRAQVSEISSKEDFQSTVMESESFHIVLFMDGETCGPCRSAKTNALRLSAGLMGTGADATVSFLNCGRDTTLRSFCTQDVGIEGHGYAPQVRGYSAGDKESLSVDFAGELLYNANEVPPHAALRMIESIVRLSSKLEETEGGLAGGGGGKKGDYDEGEKDEDDEQPPPPNYEGGARRKPDFKGPKLNWNGPSARQALNGGGGGGGGHRSNPMLGH</sequence>
<dbReference type="InterPro" id="IPR036249">
    <property type="entry name" value="Thioredoxin-like_sf"/>
</dbReference>
<dbReference type="SMART" id="SM00271">
    <property type="entry name" value="DnaJ"/>
    <property type="match status" value="1"/>
</dbReference>
<evidence type="ECO:0000259" key="9">
    <source>
        <dbReference type="PROSITE" id="PS50076"/>
    </source>
</evidence>
<evidence type="ECO:0000256" key="7">
    <source>
        <dbReference type="SAM" id="MobiDB-lite"/>
    </source>
</evidence>
<evidence type="ECO:0000256" key="2">
    <source>
        <dbReference type="ARBA" id="ARBA00020921"/>
    </source>
</evidence>
<feature type="compositionally biased region" description="Gly residues" evidence="7">
    <location>
        <begin position="733"/>
        <end position="742"/>
    </location>
</feature>
<comment type="function">
    <text evidence="4">Plays an important role in regulating the size of autophagosomes during the formation process.</text>
</comment>
<dbReference type="PROSITE" id="PS51352">
    <property type="entry name" value="THIOREDOXIN_2"/>
    <property type="match status" value="1"/>
</dbReference>
<reference evidence="12" key="1">
    <citation type="journal article" date="2023" name="Commun. Biol.">
        <title>Genome analysis of Parmales, the sister group of diatoms, reveals the evolutionary specialization of diatoms from phago-mixotrophs to photoautotrophs.</title>
        <authorList>
            <person name="Ban H."/>
            <person name="Sato S."/>
            <person name="Yoshikawa S."/>
            <person name="Yamada K."/>
            <person name="Nakamura Y."/>
            <person name="Ichinomiya M."/>
            <person name="Sato N."/>
            <person name="Blanc-Mathieu R."/>
            <person name="Endo H."/>
            <person name="Kuwata A."/>
            <person name="Ogata H."/>
        </authorList>
    </citation>
    <scope>NUCLEOTIDE SEQUENCE [LARGE SCALE GENOMIC DNA]</scope>
    <source>
        <strain evidence="12">NIES 3701</strain>
    </source>
</reference>
<dbReference type="Pfam" id="PF00085">
    <property type="entry name" value="Thioredoxin"/>
    <property type="match status" value="1"/>
</dbReference>
<dbReference type="EMBL" id="BRXY01000471">
    <property type="protein sequence ID" value="GMH96674.1"/>
    <property type="molecule type" value="Genomic_DNA"/>
</dbReference>
<evidence type="ECO:0000256" key="3">
    <source>
        <dbReference type="ARBA" id="ARBA00023006"/>
    </source>
</evidence>
<keyword evidence="8" id="KW-0732">Signal</keyword>
<dbReference type="InterPro" id="IPR036869">
    <property type="entry name" value="J_dom_sf"/>
</dbReference>
<evidence type="ECO:0000256" key="4">
    <source>
        <dbReference type="ARBA" id="ARBA00035002"/>
    </source>
</evidence>
<dbReference type="GO" id="GO:0016671">
    <property type="term" value="F:oxidoreductase activity, acting on a sulfur group of donors, disulfide as acceptor"/>
    <property type="evidence" value="ECO:0007669"/>
    <property type="project" value="TreeGrafter"/>
</dbReference>
<feature type="domain" description="Thioredoxin" evidence="10">
    <location>
        <begin position="357"/>
        <end position="530"/>
    </location>
</feature>
<feature type="compositionally biased region" description="Basic and acidic residues" evidence="7">
    <location>
        <begin position="709"/>
        <end position="718"/>
    </location>
</feature>
<proteinExistence type="predicted"/>
<evidence type="ECO:0000259" key="10">
    <source>
        <dbReference type="PROSITE" id="PS51352"/>
    </source>
</evidence>
<dbReference type="Gene3D" id="1.10.287.110">
    <property type="entry name" value="DnaJ domain"/>
    <property type="match status" value="1"/>
</dbReference>
<dbReference type="AlphaFoldDB" id="A0A9W7BU10"/>
<protein>
    <recommendedName>
        <fullName evidence="2">DnaJ homolog subfamily C member 16</fullName>
    </recommendedName>
    <alternativeName>
        <fullName evidence="5">Endoplasmic reticulum DNA J domain-containing protein 8</fullName>
    </alternativeName>
</protein>
<keyword evidence="12" id="KW-1185">Reference proteome</keyword>
<dbReference type="InterPro" id="IPR001623">
    <property type="entry name" value="DnaJ_domain"/>
</dbReference>
<dbReference type="PROSITE" id="PS50076">
    <property type="entry name" value="DNAJ_2"/>
    <property type="match status" value="1"/>
</dbReference>
<dbReference type="Pfam" id="PF00226">
    <property type="entry name" value="DnaJ"/>
    <property type="match status" value="1"/>
</dbReference>
<gene>
    <name evidence="11" type="ORF">TrST_g5277</name>
</gene>
<dbReference type="Proteomes" id="UP001165085">
    <property type="component" value="Unassembled WGS sequence"/>
</dbReference>
<keyword evidence="6" id="KW-0175">Coiled coil</keyword>
<keyword evidence="3" id="KW-0072">Autophagy</keyword>
<feature type="compositionally biased region" description="Acidic residues" evidence="7">
    <location>
        <begin position="690"/>
        <end position="700"/>
    </location>
</feature>
<dbReference type="PANTHER" id="PTHR44340">
    <property type="entry name" value="DNAJ HOMOLOG SUBFAMILY C MEMBER 10"/>
    <property type="match status" value="1"/>
</dbReference>
<dbReference type="InterPro" id="IPR013766">
    <property type="entry name" value="Thioredoxin_domain"/>
</dbReference>
<comment type="subcellular location">
    <subcellularLocation>
        <location evidence="1">Endoplasmic reticulum membrane</location>
        <topology evidence="1">Single-pass type IV membrane protein</topology>
    </subcellularLocation>
</comment>
<dbReference type="GO" id="GO:0036498">
    <property type="term" value="P:IRE1-mediated unfolded protein response"/>
    <property type="evidence" value="ECO:0007669"/>
    <property type="project" value="TreeGrafter"/>
</dbReference>
<dbReference type="Gene3D" id="3.40.30.10">
    <property type="entry name" value="Glutaredoxin"/>
    <property type="match status" value="1"/>
</dbReference>
<evidence type="ECO:0000313" key="11">
    <source>
        <dbReference type="EMBL" id="GMH96674.1"/>
    </source>
</evidence>
<organism evidence="11 12">
    <name type="scientific">Triparma strigata</name>
    <dbReference type="NCBI Taxonomy" id="1606541"/>
    <lineage>
        <taxon>Eukaryota</taxon>
        <taxon>Sar</taxon>
        <taxon>Stramenopiles</taxon>
        <taxon>Ochrophyta</taxon>
        <taxon>Bolidophyceae</taxon>
        <taxon>Parmales</taxon>
        <taxon>Triparmaceae</taxon>
        <taxon>Triparma</taxon>
    </lineage>
</organism>
<feature type="compositionally biased region" description="Low complexity" evidence="7">
    <location>
        <begin position="268"/>
        <end position="278"/>
    </location>
</feature>
<dbReference type="GO" id="GO:0015035">
    <property type="term" value="F:protein-disulfide reductase activity"/>
    <property type="evidence" value="ECO:0007669"/>
    <property type="project" value="TreeGrafter"/>
</dbReference>
<dbReference type="OrthoDB" id="2121326at2759"/>
<dbReference type="CDD" id="cd06257">
    <property type="entry name" value="DnaJ"/>
    <property type="match status" value="1"/>
</dbReference>
<feature type="compositionally biased region" description="Low complexity" evidence="7">
    <location>
        <begin position="139"/>
        <end position="157"/>
    </location>
</feature>
<accession>A0A9W7BU10</accession>
<feature type="region of interest" description="Disordered" evidence="7">
    <location>
        <begin position="674"/>
        <end position="750"/>
    </location>
</feature>
<dbReference type="InterPro" id="IPR052460">
    <property type="entry name" value="ER_disulfide_reductase"/>
</dbReference>
<evidence type="ECO:0000256" key="5">
    <source>
        <dbReference type="ARBA" id="ARBA00035043"/>
    </source>
</evidence>
<feature type="domain" description="J" evidence="9">
    <location>
        <begin position="302"/>
        <end position="370"/>
    </location>
</feature>
<evidence type="ECO:0000256" key="6">
    <source>
        <dbReference type="SAM" id="Coils"/>
    </source>
</evidence>
<dbReference type="SUPFAM" id="SSF46565">
    <property type="entry name" value="Chaperone J-domain"/>
    <property type="match status" value="1"/>
</dbReference>
<dbReference type="PRINTS" id="PR00625">
    <property type="entry name" value="JDOMAIN"/>
</dbReference>
<name>A0A9W7BU10_9STRA</name>
<dbReference type="GO" id="GO:0006914">
    <property type="term" value="P:autophagy"/>
    <property type="evidence" value="ECO:0007669"/>
    <property type="project" value="UniProtKB-KW"/>
</dbReference>
<feature type="region of interest" description="Disordered" evidence="7">
    <location>
        <begin position="111"/>
        <end position="159"/>
    </location>
</feature>
<dbReference type="GO" id="GO:0051787">
    <property type="term" value="F:misfolded protein binding"/>
    <property type="evidence" value="ECO:0007669"/>
    <property type="project" value="TreeGrafter"/>
</dbReference>
<dbReference type="InterPro" id="IPR018253">
    <property type="entry name" value="DnaJ_domain_CS"/>
</dbReference>
<evidence type="ECO:0000313" key="12">
    <source>
        <dbReference type="Proteomes" id="UP001165085"/>
    </source>
</evidence>
<dbReference type="GO" id="GO:0005788">
    <property type="term" value="C:endoplasmic reticulum lumen"/>
    <property type="evidence" value="ECO:0007669"/>
    <property type="project" value="TreeGrafter"/>
</dbReference>
<dbReference type="PANTHER" id="PTHR44340:SF1">
    <property type="entry name" value="DNAJ HOMOLOG SUBFAMILY C MEMBER 10"/>
    <property type="match status" value="1"/>
</dbReference>
<comment type="caution">
    <text evidence="11">The sequence shown here is derived from an EMBL/GenBank/DDBJ whole genome shotgun (WGS) entry which is preliminary data.</text>
</comment>
<dbReference type="GO" id="GO:0005789">
    <property type="term" value="C:endoplasmic reticulum membrane"/>
    <property type="evidence" value="ECO:0007669"/>
    <property type="project" value="UniProtKB-SubCell"/>
</dbReference>
<feature type="signal peptide" evidence="8">
    <location>
        <begin position="1"/>
        <end position="17"/>
    </location>
</feature>
<evidence type="ECO:0000256" key="1">
    <source>
        <dbReference type="ARBA" id="ARBA00004163"/>
    </source>
</evidence>